<evidence type="ECO:0000313" key="10">
    <source>
        <dbReference type="EMBL" id="ETE59849.1"/>
    </source>
</evidence>
<gene>
    <name evidence="10" type="primary">TNFRSF6B</name>
    <name evidence="10" type="ORF">L345_14418</name>
</gene>
<keyword evidence="10" id="KW-0675">Receptor</keyword>
<evidence type="ECO:0000313" key="11">
    <source>
        <dbReference type="Proteomes" id="UP000018936"/>
    </source>
</evidence>
<keyword evidence="4" id="KW-0732">Signal</keyword>
<evidence type="ECO:0000256" key="3">
    <source>
        <dbReference type="ARBA" id="ARBA00022703"/>
    </source>
</evidence>
<evidence type="ECO:0000256" key="8">
    <source>
        <dbReference type="PROSITE-ProRule" id="PRU00206"/>
    </source>
</evidence>
<keyword evidence="2" id="KW-0964">Secreted</keyword>
<dbReference type="EMBL" id="AZIM01005178">
    <property type="protein sequence ID" value="ETE59849.1"/>
    <property type="molecule type" value="Genomic_DNA"/>
</dbReference>
<feature type="disulfide bond" evidence="8">
    <location>
        <begin position="85"/>
        <end position="100"/>
    </location>
</feature>
<dbReference type="OrthoDB" id="9990004at2759"/>
<dbReference type="Pfam" id="PF00020">
    <property type="entry name" value="TNFR_c6"/>
    <property type="match status" value="2"/>
</dbReference>
<comment type="caution">
    <text evidence="8">Lacks conserved residue(s) required for the propagation of feature annotation.</text>
</comment>
<accession>V8NC43</accession>
<sequence length="270" mass="31005">IVRRGNLRCVKSLHSYRPSSISGKGNRFDDLFKKMQNLTLTHASQYTFEWKDPNTHEKLLCEKCPPGMSMAKPCTRDTHTQCKPCANEHYTQYWNYVDRCLYCSVRCNILEVEVGPCNRTHNRVCECKPGYHAESLFCIKHSKCPAGSGVVEPGNAREDTQCRVCPQGTFSSNHSSSNPCQPHQNCSAQGLRVNSPRRLRRLYRKLTQTPPGTEKKKPIEELQVDFHSYLLQLKNLHGKEQAWDMVQVALVKMKLEHILQNVQRRFSVGL</sequence>
<evidence type="ECO:0000256" key="1">
    <source>
        <dbReference type="ARBA" id="ARBA00004613"/>
    </source>
</evidence>
<dbReference type="AlphaFoldDB" id="V8NC43"/>
<feature type="domain" description="TNFR-Cys" evidence="9">
    <location>
        <begin position="84"/>
        <end position="125"/>
    </location>
</feature>
<keyword evidence="3" id="KW-0053">Apoptosis</keyword>
<protein>
    <submittedName>
        <fullName evidence="10">Tumor necrosis factor receptor superfamily member 6B</fullName>
    </submittedName>
</protein>
<evidence type="ECO:0000256" key="4">
    <source>
        <dbReference type="ARBA" id="ARBA00022729"/>
    </source>
</evidence>
<dbReference type="PROSITE" id="PS50050">
    <property type="entry name" value="TNFR_NGFR_2"/>
    <property type="match status" value="1"/>
</dbReference>
<dbReference type="GO" id="GO:0006915">
    <property type="term" value="P:apoptotic process"/>
    <property type="evidence" value="ECO:0007669"/>
    <property type="project" value="UniProtKB-KW"/>
</dbReference>
<evidence type="ECO:0000256" key="2">
    <source>
        <dbReference type="ARBA" id="ARBA00022525"/>
    </source>
</evidence>
<organism evidence="10 11">
    <name type="scientific">Ophiophagus hannah</name>
    <name type="common">King cobra</name>
    <name type="synonym">Naja hannah</name>
    <dbReference type="NCBI Taxonomy" id="8665"/>
    <lineage>
        <taxon>Eukaryota</taxon>
        <taxon>Metazoa</taxon>
        <taxon>Chordata</taxon>
        <taxon>Craniata</taxon>
        <taxon>Vertebrata</taxon>
        <taxon>Euteleostomi</taxon>
        <taxon>Lepidosauria</taxon>
        <taxon>Squamata</taxon>
        <taxon>Bifurcata</taxon>
        <taxon>Unidentata</taxon>
        <taxon>Episquamata</taxon>
        <taxon>Toxicofera</taxon>
        <taxon>Serpentes</taxon>
        <taxon>Colubroidea</taxon>
        <taxon>Elapidae</taxon>
        <taxon>Elapinae</taxon>
        <taxon>Ophiophagus</taxon>
    </lineage>
</organism>
<keyword evidence="5" id="KW-0677">Repeat</keyword>
<dbReference type="InterPro" id="IPR001368">
    <property type="entry name" value="TNFR/NGFR_Cys_rich_reg"/>
</dbReference>
<feature type="disulfide bond" evidence="8">
    <location>
        <begin position="107"/>
        <end position="125"/>
    </location>
</feature>
<comment type="subcellular location">
    <subcellularLocation>
        <location evidence="1">Secreted</location>
    </subcellularLocation>
</comment>
<dbReference type="Gene3D" id="2.10.50.10">
    <property type="entry name" value="Tumor Necrosis Factor Receptor, subunit A, domain 2"/>
    <property type="match status" value="3"/>
</dbReference>
<dbReference type="Proteomes" id="UP000018936">
    <property type="component" value="Unassembled WGS sequence"/>
</dbReference>
<dbReference type="InterPro" id="IPR052459">
    <property type="entry name" value="TNFRSF_decoy_receptor"/>
</dbReference>
<feature type="repeat" description="TNFR-Cys" evidence="8">
    <location>
        <begin position="84"/>
        <end position="125"/>
    </location>
</feature>
<keyword evidence="6 8" id="KW-1015">Disulfide bond</keyword>
<proteinExistence type="predicted"/>
<feature type="non-terminal residue" evidence="10">
    <location>
        <position position="270"/>
    </location>
</feature>
<evidence type="ECO:0000259" key="9">
    <source>
        <dbReference type="PROSITE" id="PS50050"/>
    </source>
</evidence>
<evidence type="ECO:0000256" key="6">
    <source>
        <dbReference type="ARBA" id="ARBA00023157"/>
    </source>
</evidence>
<evidence type="ECO:0000256" key="7">
    <source>
        <dbReference type="ARBA" id="ARBA00023180"/>
    </source>
</evidence>
<dbReference type="SUPFAM" id="SSF57586">
    <property type="entry name" value="TNF receptor-like"/>
    <property type="match status" value="2"/>
</dbReference>
<dbReference type="GO" id="GO:0005576">
    <property type="term" value="C:extracellular region"/>
    <property type="evidence" value="ECO:0007669"/>
    <property type="project" value="UniProtKB-SubCell"/>
</dbReference>
<dbReference type="PANTHER" id="PTHR23097:SF116">
    <property type="entry name" value="TUMOR NECROSIS FACTOR RECEPTOR SUPERFAMILY MEMBER 6B"/>
    <property type="match status" value="1"/>
</dbReference>
<dbReference type="PANTHER" id="PTHR23097">
    <property type="entry name" value="TUMOR NECROSIS FACTOR RECEPTOR SUPERFAMILY MEMBER"/>
    <property type="match status" value="1"/>
</dbReference>
<feature type="non-terminal residue" evidence="10">
    <location>
        <position position="1"/>
    </location>
</feature>
<comment type="caution">
    <text evidence="10">The sequence shown here is derived from an EMBL/GenBank/DDBJ whole genome shotgun (WGS) entry which is preliminary data.</text>
</comment>
<evidence type="ECO:0000256" key="5">
    <source>
        <dbReference type="ARBA" id="ARBA00022737"/>
    </source>
</evidence>
<dbReference type="SMART" id="SM00208">
    <property type="entry name" value="TNFR"/>
    <property type="match status" value="4"/>
</dbReference>
<name>V8NC43_OPHHA</name>
<keyword evidence="11" id="KW-1185">Reference proteome</keyword>
<keyword evidence="7" id="KW-0325">Glycoprotein</keyword>
<reference evidence="10 11" key="1">
    <citation type="journal article" date="2013" name="Proc. Natl. Acad. Sci. U.S.A.">
        <title>The king cobra genome reveals dynamic gene evolution and adaptation in the snake venom system.</title>
        <authorList>
            <person name="Vonk F.J."/>
            <person name="Casewell N.R."/>
            <person name="Henkel C.V."/>
            <person name="Heimberg A.M."/>
            <person name="Jansen H.J."/>
            <person name="McCleary R.J."/>
            <person name="Kerkkamp H.M."/>
            <person name="Vos R.A."/>
            <person name="Guerreiro I."/>
            <person name="Calvete J.J."/>
            <person name="Wuster W."/>
            <person name="Woods A.E."/>
            <person name="Logan J.M."/>
            <person name="Harrison R.A."/>
            <person name="Castoe T.A."/>
            <person name="de Koning A.P."/>
            <person name="Pollock D.D."/>
            <person name="Yandell M."/>
            <person name="Calderon D."/>
            <person name="Renjifo C."/>
            <person name="Currier R.B."/>
            <person name="Salgado D."/>
            <person name="Pla D."/>
            <person name="Sanz L."/>
            <person name="Hyder A.S."/>
            <person name="Ribeiro J.M."/>
            <person name="Arntzen J.W."/>
            <person name="van den Thillart G.E."/>
            <person name="Boetzer M."/>
            <person name="Pirovano W."/>
            <person name="Dirks R.P."/>
            <person name="Spaink H.P."/>
            <person name="Duboule D."/>
            <person name="McGlinn E."/>
            <person name="Kini R.M."/>
            <person name="Richardson M.K."/>
        </authorList>
    </citation>
    <scope>NUCLEOTIDE SEQUENCE</scope>
    <source>
        <tissue evidence="10">Blood</tissue>
    </source>
</reference>